<evidence type="ECO:0000313" key="11">
    <source>
        <dbReference type="EnsemblProtists" id="HpaP812100"/>
    </source>
</evidence>
<evidence type="ECO:0000256" key="9">
    <source>
        <dbReference type="SAM" id="Coils"/>
    </source>
</evidence>
<name>M4BZS6_HYAAE</name>
<feature type="coiled-coil region" evidence="9">
    <location>
        <begin position="526"/>
        <end position="553"/>
    </location>
</feature>
<dbReference type="EMBL" id="JH598066">
    <property type="status" value="NOT_ANNOTATED_CDS"/>
    <property type="molecule type" value="Genomic_DNA"/>
</dbReference>
<evidence type="ECO:0000256" key="2">
    <source>
        <dbReference type="ARBA" id="ARBA00011832"/>
    </source>
</evidence>
<comment type="subunit">
    <text evidence="2">Directly interacts with tubulin-gamma; this interaction determines centrosomal localization.</text>
</comment>
<dbReference type="AlphaFoldDB" id="M4BZS6"/>
<feature type="compositionally biased region" description="Low complexity" evidence="10">
    <location>
        <begin position="151"/>
        <end position="161"/>
    </location>
</feature>
<keyword evidence="12" id="KW-1185">Reference proteome</keyword>
<comment type="function">
    <text evidence="8">Plays a role in the organization of both preexisting and nascent microtubules in interphase cells. During mitosis, required for the organization and orientation of the mitotic spindle.</text>
</comment>
<evidence type="ECO:0000256" key="5">
    <source>
        <dbReference type="ARBA" id="ARBA00022803"/>
    </source>
</evidence>
<evidence type="ECO:0000256" key="1">
    <source>
        <dbReference type="ARBA" id="ARBA00004300"/>
    </source>
</evidence>
<keyword evidence="7" id="KW-0206">Cytoskeleton</keyword>
<evidence type="ECO:0000256" key="3">
    <source>
        <dbReference type="ARBA" id="ARBA00018408"/>
    </source>
</evidence>
<feature type="region of interest" description="Disordered" evidence="10">
    <location>
        <begin position="219"/>
        <end position="245"/>
    </location>
</feature>
<comment type="subcellular location">
    <subcellularLocation>
        <location evidence="1">Cytoplasm</location>
        <location evidence="1">Cytoskeleton</location>
        <location evidence="1">Microtubule organizing center</location>
        <location evidence="1">Centrosome</location>
    </subcellularLocation>
</comment>
<dbReference type="EnsemblProtists" id="HpaT812100">
    <property type="protein sequence ID" value="HpaP812100"/>
    <property type="gene ID" value="HpaG812100"/>
</dbReference>
<protein>
    <recommendedName>
        <fullName evidence="3">Centrosomal protein of 70 kDa</fullName>
    </recommendedName>
</protein>
<dbReference type="OMA" id="AWNGLND"/>
<keyword evidence="4" id="KW-0963">Cytoplasm</keyword>
<evidence type="ECO:0000256" key="4">
    <source>
        <dbReference type="ARBA" id="ARBA00022490"/>
    </source>
</evidence>
<dbReference type="InterPro" id="IPR037692">
    <property type="entry name" value="CEP70"/>
</dbReference>
<dbReference type="GO" id="GO:0060271">
    <property type="term" value="P:cilium assembly"/>
    <property type="evidence" value="ECO:0007669"/>
    <property type="project" value="InterPro"/>
</dbReference>
<organism evidence="11 12">
    <name type="scientific">Hyaloperonospora arabidopsidis (strain Emoy2)</name>
    <name type="common">Downy mildew agent</name>
    <name type="synonym">Peronospora arabidopsidis</name>
    <dbReference type="NCBI Taxonomy" id="559515"/>
    <lineage>
        <taxon>Eukaryota</taxon>
        <taxon>Sar</taxon>
        <taxon>Stramenopiles</taxon>
        <taxon>Oomycota</taxon>
        <taxon>Peronosporomycetes</taxon>
        <taxon>Peronosporales</taxon>
        <taxon>Peronosporaceae</taxon>
        <taxon>Hyaloperonospora</taxon>
    </lineage>
</organism>
<evidence type="ECO:0000256" key="7">
    <source>
        <dbReference type="ARBA" id="ARBA00023212"/>
    </source>
</evidence>
<reference evidence="11" key="2">
    <citation type="submission" date="2015-06" db="UniProtKB">
        <authorList>
            <consortium name="EnsemblProtists"/>
        </authorList>
    </citation>
    <scope>IDENTIFICATION</scope>
    <source>
        <strain evidence="11">Emoy2</strain>
    </source>
</reference>
<dbReference type="eggNOG" id="ENOG502RC83">
    <property type="taxonomic scope" value="Eukaryota"/>
</dbReference>
<reference evidence="12" key="1">
    <citation type="journal article" date="2010" name="Science">
        <title>Signatures of adaptation to obligate biotrophy in the Hyaloperonospora arabidopsidis genome.</title>
        <authorList>
            <person name="Baxter L."/>
            <person name="Tripathy S."/>
            <person name="Ishaque N."/>
            <person name="Boot N."/>
            <person name="Cabral A."/>
            <person name="Kemen E."/>
            <person name="Thines M."/>
            <person name="Ah-Fong A."/>
            <person name="Anderson R."/>
            <person name="Badejoko W."/>
            <person name="Bittner-Eddy P."/>
            <person name="Boore J.L."/>
            <person name="Chibucos M.C."/>
            <person name="Coates M."/>
            <person name="Dehal P."/>
            <person name="Delehaunty K."/>
            <person name="Dong S."/>
            <person name="Downton P."/>
            <person name="Dumas B."/>
            <person name="Fabro G."/>
            <person name="Fronick C."/>
            <person name="Fuerstenberg S.I."/>
            <person name="Fulton L."/>
            <person name="Gaulin E."/>
            <person name="Govers F."/>
            <person name="Hughes L."/>
            <person name="Humphray S."/>
            <person name="Jiang R.H."/>
            <person name="Judelson H."/>
            <person name="Kamoun S."/>
            <person name="Kyung K."/>
            <person name="Meijer H."/>
            <person name="Minx P."/>
            <person name="Morris P."/>
            <person name="Nelson J."/>
            <person name="Phuntumart V."/>
            <person name="Qutob D."/>
            <person name="Rehmany A."/>
            <person name="Rougon-Cardoso A."/>
            <person name="Ryden P."/>
            <person name="Torto-Alalibo T."/>
            <person name="Studholme D."/>
            <person name="Wang Y."/>
            <person name="Win J."/>
            <person name="Wood J."/>
            <person name="Clifton S.W."/>
            <person name="Rogers J."/>
            <person name="Van den Ackerveken G."/>
            <person name="Jones J.D."/>
            <person name="McDowell J.M."/>
            <person name="Beynon J."/>
            <person name="Tyler B.M."/>
        </authorList>
    </citation>
    <scope>NUCLEOTIDE SEQUENCE [LARGE SCALE GENOMIC DNA]</scope>
    <source>
        <strain evidence="12">Emoy2</strain>
    </source>
</reference>
<feature type="region of interest" description="Disordered" evidence="10">
    <location>
        <begin position="141"/>
        <end position="161"/>
    </location>
</feature>
<dbReference type="PANTHER" id="PTHR14594">
    <property type="entry name" value="CENTROSOMAL PROTEIN OF 70 KDA"/>
    <property type="match status" value="1"/>
</dbReference>
<keyword evidence="5" id="KW-0802">TPR repeat</keyword>
<evidence type="ECO:0000256" key="10">
    <source>
        <dbReference type="SAM" id="MobiDB-lite"/>
    </source>
</evidence>
<feature type="region of interest" description="Disordered" evidence="10">
    <location>
        <begin position="666"/>
        <end position="687"/>
    </location>
</feature>
<dbReference type="PANTHER" id="PTHR14594:SF1">
    <property type="entry name" value="CENTROSOMAL PROTEIN OF 70 KDA"/>
    <property type="match status" value="1"/>
</dbReference>
<sequence length="912" mass="102431">MDDERLSSVDQFLREENGFSLSDSALAIASLSDDELLDDEDFLLSVPAPSRRSDSSSSRSSSSATDPPRFVLLEDESLLQERQDDERLSGDRTSERPEDAVGARAVRPDREGLGEEDSLIDSISLERWHLSLSSVSMDLVDGREQDQARGSRLPSSVASSLSQRNEDVAGAGMVSAASSTSLLLSRPLSFHSQSTVDRVLDDELNNALGVPGAEVVTGAERLSLSSRRSREEDGGESAAAGGRDGSLKYSRMLERGRSLCTEDGDDGEHAVKRSDVGGRMGGLAIYSGDTRSRYRRNWRSSGSGDVEEKSEIDDELNVRYGDAKSEECREHRDAVGTDEGAWNGLNDLLRKNGLPALRFRRAESEVVPEQDSLFSVIHDFGVQLARKNETIEDLLLSSQRNSRLRSRWERELQTMVKKNEVAQKALEKAQAEIQRLKTLQKKESESTELLSRKLKTSCLRLQQQLKVSEHRVKAKEIVVQKMQTKLQQQADRETLKKARDRHVFRDLQDRDPRRANPRDIQTLETIGVYEAQREQMQEEIDHLKLQVTALNSELRDKDTCIARQSSAFLKRGESAVWELGFDESCTGQFSGVTCRLRNLQHGSSSVASDDVMLEQLEAARCEQELAAAKLRRREAVMMKKVAMIERELVVARETVSELKEEKVNRVSKSESRIRDNRPSQRRTDHLERQVADDEVALDDTSDLDGLRENTGSKERMGHDRLNYRLQLNRLDKLSRETVVEVVKHVCRVLHLSDITLIVPSIEKLCNVVAAVPRMEKFIRDVCGFFLLHSDGNGETTGEYSATSELEQVLPTLQLWAEERQNLCALEKFKTSIITELSRRITESGVLNDEKDSSRVEGAPSYPTILSHAVRVVSELVELEKGVIHHRDMYTLAAGEVEVSQTLIESIDPYCLP</sequence>
<dbReference type="Proteomes" id="UP000011713">
    <property type="component" value="Unassembled WGS sequence"/>
</dbReference>
<feature type="coiled-coil region" evidence="9">
    <location>
        <begin position="405"/>
        <end position="446"/>
    </location>
</feature>
<evidence type="ECO:0000256" key="6">
    <source>
        <dbReference type="ARBA" id="ARBA00023054"/>
    </source>
</evidence>
<evidence type="ECO:0000256" key="8">
    <source>
        <dbReference type="ARBA" id="ARBA00025273"/>
    </source>
</evidence>
<dbReference type="HOGENOM" id="CLU_011953_0_0_1"/>
<feature type="compositionally biased region" description="Basic and acidic residues" evidence="10">
    <location>
        <begin position="79"/>
        <end position="113"/>
    </location>
</feature>
<dbReference type="GO" id="GO:0070507">
    <property type="term" value="P:regulation of microtubule cytoskeleton organization"/>
    <property type="evidence" value="ECO:0007669"/>
    <property type="project" value="InterPro"/>
</dbReference>
<dbReference type="GO" id="GO:0005813">
    <property type="term" value="C:centrosome"/>
    <property type="evidence" value="ECO:0007669"/>
    <property type="project" value="UniProtKB-SubCell"/>
</dbReference>
<dbReference type="InParanoid" id="M4BZS6"/>
<evidence type="ECO:0000313" key="12">
    <source>
        <dbReference type="Proteomes" id="UP000011713"/>
    </source>
</evidence>
<accession>M4BZS6</accession>
<dbReference type="VEuPathDB" id="FungiDB:HpaG812100"/>
<dbReference type="GO" id="GO:0043015">
    <property type="term" value="F:gamma-tubulin binding"/>
    <property type="evidence" value="ECO:0007669"/>
    <property type="project" value="InterPro"/>
</dbReference>
<feature type="region of interest" description="Disordered" evidence="10">
    <location>
        <begin position="46"/>
        <end position="113"/>
    </location>
</feature>
<proteinExistence type="predicted"/>
<keyword evidence="6 9" id="KW-0175">Coiled coil</keyword>